<dbReference type="GeneID" id="12979133"/>
<keyword evidence="1" id="KW-0175">Coiled coil</keyword>
<organism evidence="2 3">
    <name type="scientific">Pseudomonas phage tf</name>
    <dbReference type="NCBI Taxonomy" id="1114179"/>
    <lineage>
        <taxon>Viruses</taxon>
        <taxon>Duplodnaviria</taxon>
        <taxon>Heunggongvirae</taxon>
        <taxon>Uroviricota</taxon>
        <taxon>Caudoviricetes</taxon>
        <taxon>Krylovvirus</taxon>
        <taxon>Krylovvirus tf</taxon>
    </lineage>
</organism>
<proteinExistence type="predicted"/>
<dbReference type="InterPro" id="IPR022025">
    <property type="entry name" value="Amidoligase_2"/>
</dbReference>
<dbReference type="EMBL" id="HE611333">
    <property type="protein sequence ID" value="CCE60776.2"/>
    <property type="molecule type" value="Genomic_DNA"/>
</dbReference>
<dbReference type="RefSeq" id="YP_006382481.2">
    <property type="nucleotide sequence ID" value="NC_017971.2"/>
</dbReference>
<gene>
    <name evidence="2" type="ORF">tf_21</name>
</gene>
<sequence>MPTIAEFLNQNVARIQQNVVTANIGATKLGFEVELEGGNGRWPNVEGWEIKHDGSLRNGAEYIFDGPRGGDVAKSRIAAFVRAMAEYGPEPTLRCSTHLHMDVREVSWDVLHKIVLAYMVFEDVFFDHCDPLRRNSNFCIPFMNNDFLSTTFGRRILASPDDHMKWDSLRRWSKYSALNLQVVSTFGSVEFRGSHAMTTVEELEGLALRMQGLKQIASAASANNEGNLEFVTRLSETNPADIFPVGAIRAGYEANAGGIAQGLSSAVNAITQGEMMGDREAQERARLQEEREAAERVRQEQQRRQARDAVRRILNREQRFNMQQLRAYNIQVPLYNNTLSGVISTVTALRALNVPATLSNISDASRDVVQWVRNNITIIREEFGYELADEAIA</sequence>
<reference evidence="2 3" key="1">
    <citation type="journal article" date="2012" name="PLoS ONE">
        <title>Genomic Analysis of Pseudomonas putida Phage tf with Localized Single-Strand DNA Interruptions.</title>
        <authorList>
            <person name="Glukhov A.S."/>
            <person name="Krutilina A.I."/>
            <person name="Shlyapnikov M.G."/>
            <person name="Severinov K."/>
            <person name="Lavysh D."/>
            <person name="Kochetkov V.V."/>
            <person name="McGrath J.W."/>
            <person name="de Leeuwe C."/>
            <person name="Shaburova O.V."/>
            <person name="Krylov V.N."/>
            <person name="Akulenko N.V."/>
            <person name="Kulakov L.A."/>
        </authorList>
    </citation>
    <scope>NUCLEOTIDE SEQUENCE [LARGE SCALE GENOMIC DNA]</scope>
</reference>
<accession>I2FLP2</accession>
<evidence type="ECO:0000313" key="2">
    <source>
        <dbReference type="EMBL" id="CCE60776.2"/>
    </source>
</evidence>
<keyword evidence="3" id="KW-1185">Reference proteome</keyword>
<evidence type="ECO:0000256" key="1">
    <source>
        <dbReference type="SAM" id="Coils"/>
    </source>
</evidence>
<dbReference type="GO" id="GO:0016874">
    <property type="term" value="F:ligase activity"/>
    <property type="evidence" value="ECO:0007669"/>
    <property type="project" value="UniProtKB-KW"/>
</dbReference>
<evidence type="ECO:0000313" key="3">
    <source>
        <dbReference type="Proteomes" id="UP000002867"/>
    </source>
</evidence>
<dbReference type="KEGG" id="vg:12979133"/>
<name>I2FLP2_9CAUD</name>
<dbReference type="Pfam" id="PF12224">
    <property type="entry name" value="Amidoligase_2"/>
    <property type="match status" value="1"/>
</dbReference>
<dbReference type="OrthoDB" id="3427at10239"/>
<feature type="coiled-coil region" evidence="1">
    <location>
        <begin position="277"/>
        <end position="316"/>
    </location>
</feature>
<dbReference type="Proteomes" id="UP000002867">
    <property type="component" value="Segment"/>
</dbReference>
<protein>
    <submittedName>
        <fullName evidence="2">Amidoligase</fullName>
    </submittedName>
</protein>